<evidence type="ECO:0000256" key="3">
    <source>
        <dbReference type="ARBA" id="ARBA00022461"/>
    </source>
</evidence>
<keyword evidence="4 13" id="KW-0812">Transmembrane</keyword>
<evidence type="ECO:0000256" key="7">
    <source>
        <dbReference type="ARBA" id="ARBA00023065"/>
    </source>
</evidence>
<evidence type="ECO:0000256" key="10">
    <source>
        <dbReference type="ARBA" id="ARBA00023201"/>
    </source>
</evidence>
<evidence type="ECO:0000256" key="8">
    <source>
        <dbReference type="ARBA" id="ARBA00023136"/>
    </source>
</evidence>
<dbReference type="GeneID" id="106074165"/>
<keyword evidence="9 12" id="KW-1015">Disulfide bond</keyword>
<dbReference type="OrthoDB" id="6021021at2759"/>
<dbReference type="RefSeq" id="XP_055884090.1">
    <property type="nucleotide sequence ID" value="XM_056028115.1"/>
</dbReference>
<comment type="subcellular location">
    <subcellularLocation>
        <location evidence="1">Membrane</location>
        <topology evidence="1">Multi-pass membrane protein</topology>
    </subcellularLocation>
</comment>
<evidence type="ECO:0000256" key="4">
    <source>
        <dbReference type="ARBA" id="ARBA00022692"/>
    </source>
</evidence>
<dbReference type="Gene3D" id="2.60.470.10">
    <property type="entry name" value="Acid-sensing ion channels like domains"/>
    <property type="match status" value="1"/>
</dbReference>
<gene>
    <name evidence="17" type="primary">LOC106074165</name>
</gene>
<proteinExistence type="inferred from homology"/>
<dbReference type="OMA" id="CTNAIND"/>
<feature type="region of interest" description="Disordered" evidence="14">
    <location>
        <begin position="259"/>
        <end position="297"/>
    </location>
</feature>
<evidence type="ECO:0000313" key="17">
    <source>
        <dbReference type="RefSeq" id="XP_055884090.1"/>
    </source>
</evidence>
<keyword evidence="3 13" id="KW-0894">Sodium channel</keyword>
<feature type="transmembrane region" description="Helical" evidence="15">
    <location>
        <begin position="61"/>
        <end position="82"/>
    </location>
</feature>
<evidence type="ECO:0000256" key="14">
    <source>
        <dbReference type="SAM" id="MobiDB-lite"/>
    </source>
</evidence>
<evidence type="ECO:0000256" key="5">
    <source>
        <dbReference type="ARBA" id="ARBA00022989"/>
    </source>
</evidence>
<dbReference type="PRINTS" id="PR01078">
    <property type="entry name" value="AMINACHANNEL"/>
</dbReference>
<dbReference type="InterPro" id="IPR002172">
    <property type="entry name" value="LDrepeatLR_classA_rpt"/>
</dbReference>
<comment type="caution">
    <text evidence="12">Lacks conserved residue(s) required for the propagation of feature annotation.</text>
</comment>
<keyword evidence="10 13" id="KW-0739">Sodium transport</keyword>
<evidence type="ECO:0000256" key="9">
    <source>
        <dbReference type="ARBA" id="ARBA00023157"/>
    </source>
</evidence>
<evidence type="ECO:0000256" key="12">
    <source>
        <dbReference type="PROSITE-ProRule" id="PRU00124"/>
    </source>
</evidence>
<feature type="disulfide bond" evidence="12">
    <location>
        <begin position="154"/>
        <end position="166"/>
    </location>
</feature>
<dbReference type="Gene3D" id="4.10.400.10">
    <property type="entry name" value="Low-density Lipoprotein Receptor"/>
    <property type="match status" value="2"/>
</dbReference>
<dbReference type="SUPFAM" id="SSF57424">
    <property type="entry name" value="LDL receptor-like module"/>
    <property type="match status" value="2"/>
</dbReference>
<sequence length="798" mass="90217">MWQETSSAMKPKLRDNLHKLQAIQAFTEESRVRDEFSMFVSETSFTPLIVIYNSTSFLKRLIWILVVLACSGWTAVQCYWLLDRFLAYPTEVKIELKAASELEFPSVTVCNLNPIRRNEINNEPFKGLAEFIEPVTSDVLFKQMIKSWTFPGECPKGKYKCSNGKCIEYTQVCDKKDNCGNNDDEDHCNVFRCPSEYFQCKSGRCLNTTWLCDTKPDCEKGEDEYPNNTNCTEASVTGSEDSSQSAYHAPTDTTTQFFASSQNSTTASSSSDSHNSTTVSLSANSQNSTTSASPRYKRRADTANVHVGNNNQGVPIAILDKLQSMNYDLNTEHGRELATEALYKSYVNFMKLHRQTELKGRSNNFRKIRSANDFDRSSSPLNWTDVLSNSSFCKWEALDQSRDNVTTFYATKDDEYLASMAYSYITAKLNQSIVENAGHRKNDFIASCKFDSRFCSPANFSYLHNHKYGNCYTFNHQNENTTQKTKFPGPGHGLVLELFINQGQYVANLAPEAGARVVIHKKGTMPFPEDEGIAVMPGQSISIGIRQVTYNRLQPPHGTCSDSQMTTDYYAKYKGTTLSKLSCLKSCYQDLILETCKCAAPFYYIIENGTICNMTNNVTEECVNHLPQTVPDRYKLCDDLCPQPCSETRYELHSSQAMWPSDQYESYLLQRLKQTNALYIKVDNSQKEFAKIQIYYQDLIYQEITEQKSYESMNLISDFGGQLGLWLGLSAITIGEFCSFLCSMCHSLPSACRSTKTRLTKTSPVSPLQPATLEEMYDDVSKLAIYDLPDIAVPAKLN</sequence>
<keyword evidence="7 13" id="KW-0406">Ion transport</keyword>
<comment type="similarity">
    <text evidence="13">Belongs to the amiloride-sensitive sodium channel (TC 1.A.6) family.</text>
</comment>
<protein>
    <submittedName>
        <fullName evidence="17">Uncharacterized protein LOC106074165 isoform X1</fullName>
    </submittedName>
</protein>
<name>A0A9W3AAC0_BIOGL</name>
<dbReference type="Gene3D" id="1.10.287.770">
    <property type="entry name" value="YojJ-like"/>
    <property type="match status" value="1"/>
</dbReference>
<feature type="region of interest" description="Disordered" evidence="14">
    <location>
        <begin position="229"/>
        <end position="248"/>
    </location>
</feature>
<dbReference type="SMART" id="SM00192">
    <property type="entry name" value="LDLa"/>
    <property type="match status" value="2"/>
</dbReference>
<evidence type="ECO:0000256" key="11">
    <source>
        <dbReference type="ARBA" id="ARBA00023303"/>
    </source>
</evidence>
<dbReference type="AlphaFoldDB" id="A0A9W3AAC0"/>
<keyword evidence="5 15" id="KW-1133">Transmembrane helix</keyword>
<dbReference type="InterPro" id="IPR001873">
    <property type="entry name" value="ENaC"/>
</dbReference>
<reference evidence="17" key="1">
    <citation type="submission" date="2025-08" db="UniProtKB">
        <authorList>
            <consortium name="RefSeq"/>
        </authorList>
    </citation>
    <scope>IDENTIFICATION</scope>
</reference>
<dbReference type="CDD" id="cd00112">
    <property type="entry name" value="LDLa"/>
    <property type="match status" value="2"/>
</dbReference>
<evidence type="ECO:0000256" key="13">
    <source>
        <dbReference type="RuleBase" id="RU000679"/>
    </source>
</evidence>
<dbReference type="GO" id="GO:0015280">
    <property type="term" value="F:ligand-gated sodium channel activity"/>
    <property type="evidence" value="ECO:0007669"/>
    <property type="project" value="TreeGrafter"/>
</dbReference>
<keyword evidence="11 13" id="KW-0407">Ion channel</keyword>
<feature type="compositionally biased region" description="Low complexity" evidence="14">
    <location>
        <begin position="260"/>
        <end position="293"/>
    </location>
</feature>
<keyword evidence="16" id="KW-1185">Reference proteome</keyword>
<feature type="disulfide bond" evidence="12">
    <location>
        <begin position="161"/>
        <end position="179"/>
    </location>
</feature>
<dbReference type="InterPro" id="IPR036055">
    <property type="entry name" value="LDL_receptor-like_sf"/>
</dbReference>
<evidence type="ECO:0000256" key="6">
    <source>
        <dbReference type="ARBA" id="ARBA00023053"/>
    </source>
</evidence>
<dbReference type="PANTHER" id="PTHR11690">
    <property type="entry name" value="AMILORIDE-SENSITIVE SODIUM CHANNEL-RELATED"/>
    <property type="match status" value="1"/>
</dbReference>
<feature type="disulfide bond" evidence="12">
    <location>
        <begin position="200"/>
        <end position="218"/>
    </location>
</feature>
<evidence type="ECO:0000256" key="2">
    <source>
        <dbReference type="ARBA" id="ARBA00022448"/>
    </source>
</evidence>
<evidence type="ECO:0000256" key="1">
    <source>
        <dbReference type="ARBA" id="ARBA00004141"/>
    </source>
</evidence>
<dbReference type="Pfam" id="PF00858">
    <property type="entry name" value="ASC"/>
    <property type="match status" value="1"/>
</dbReference>
<dbReference type="Proteomes" id="UP001165740">
    <property type="component" value="Chromosome 1"/>
</dbReference>
<accession>A0A9W3AAC0</accession>
<dbReference type="PROSITE" id="PS50068">
    <property type="entry name" value="LDLRA_2"/>
    <property type="match status" value="2"/>
</dbReference>
<feature type="disulfide bond" evidence="12">
    <location>
        <begin position="193"/>
        <end position="205"/>
    </location>
</feature>
<evidence type="ECO:0000256" key="15">
    <source>
        <dbReference type="SAM" id="Phobius"/>
    </source>
</evidence>
<keyword evidence="2 13" id="KW-0813">Transport</keyword>
<dbReference type="PANTHER" id="PTHR11690:SF248">
    <property type="entry name" value="PICKPOCKET 17, ISOFORM A"/>
    <property type="match status" value="1"/>
</dbReference>
<feature type="disulfide bond" evidence="12">
    <location>
        <begin position="173"/>
        <end position="188"/>
    </location>
</feature>
<keyword evidence="8 15" id="KW-0472">Membrane</keyword>
<keyword evidence="6" id="KW-0915">Sodium</keyword>
<dbReference type="GO" id="GO:0005886">
    <property type="term" value="C:plasma membrane"/>
    <property type="evidence" value="ECO:0007669"/>
    <property type="project" value="TreeGrafter"/>
</dbReference>
<evidence type="ECO:0000313" key="16">
    <source>
        <dbReference type="Proteomes" id="UP001165740"/>
    </source>
</evidence>
<organism evidence="16 17">
    <name type="scientific">Biomphalaria glabrata</name>
    <name type="common">Bloodfluke planorb</name>
    <name type="synonym">Freshwater snail</name>
    <dbReference type="NCBI Taxonomy" id="6526"/>
    <lineage>
        <taxon>Eukaryota</taxon>
        <taxon>Metazoa</taxon>
        <taxon>Spiralia</taxon>
        <taxon>Lophotrochozoa</taxon>
        <taxon>Mollusca</taxon>
        <taxon>Gastropoda</taxon>
        <taxon>Heterobranchia</taxon>
        <taxon>Euthyneura</taxon>
        <taxon>Panpulmonata</taxon>
        <taxon>Hygrophila</taxon>
        <taxon>Lymnaeoidea</taxon>
        <taxon>Planorbidae</taxon>
        <taxon>Biomphalaria</taxon>
    </lineage>
</organism>